<keyword evidence="10" id="KW-0175">Coiled coil</keyword>
<accession>A0A068UHR1</accession>
<dbReference type="InterPro" id="IPR000232">
    <property type="entry name" value="HSF_DNA-bd"/>
</dbReference>
<dbReference type="GO" id="GO:0006357">
    <property type="term" value="P:regulation of transcription by RNA polymerase II"/>
    <property type="evidence" value="ECO:0007669"/>
    <property type="project" value="TreeGrafter"/>
</dbReference>
<evidence type="ECO:0000313" key="14">
    <source>
        <dbReference type="Proteomes" id="UP000295252"/>
    </source>
</evidence>
<feature type="compositionally biased region" description="Polar residues" evidence="11">
    <location>
        <begin position="286"/>
        <end position="303"/>
    </location>
</feature>
<organism evidence="13 14">
    <name type="scientific">Coffea canephora</name>
    <name type="common">Robusta coffee</name>
    <dbReference type="NCBI Taxonomy" id="49390"/>
    <lineage>
        <taxon>Eukaryota</taxon>
        <taxon>Viridiplantae</taxon>
        <taxon>Streptophyta</taxon>
        <taxon>Embryophyta</taxon>
        <taxon>Tracheophyta</taxon>
        <taxon>Spermatophyta</taxon>
        <taxon>Magnoliopsida</taxon>
        <taxon>eudicotyledons</taxon>
        <taxon>Gunneridae</taxon>
        <taxon>Pentapetalae</taxon>
        <taxon>asterids</taxon>
        <taxon>lamiids</taxon>
        <taxon>Gentianales</taxon>
        <taxon>Rubiaceae</taxon>
        <taxon>Ixoroideae</taxon>
        <taxon>Gardenieae complex</taxon>
        <taxon>Bertiereae - Coffeeae clade</taxon>
        <taxon>Coffeeae</taxon>
        <taxon>Coffea</taxon>
    </lineage>
</organism>
<evidence type="ECO:0000256" key="4">
    <source>
        <dbReference type="ARBA" id="ARBA00023015"/>
    </source>
</evidence>
<evidence type="ECO:0000256" key="7">
    <source>
        <dbReference type="ARBA" id="ARBA00023163"/>
    </source>
</evidence>
<evidence type="ECO:0000256" key="5">
    <source>
        <dbReference type="ARBA" id="ARBA00023016"/>
    </source>
</evidence>
<proteinExistence type="inferred from homology"/>
<feature type="region of interest" description="Disordered" evidence="11">
    <location>
        <begin position="1"/>
        <end position="40"/>
    </location>
</feature>
<keyword evidence="14" id="KW-1185">Reference proteome</keyword>
<dbReference type="PRINTS" id="PR00056">
    <property type="entry name" value="HSFDOMAIN"/>
</dbReference>
<feature type="coiled-coil region" evidence="10">
    <location>
        <begin position="188"/>
        <end position="236"/>
    </location>
</feature>
<dbReference type="PANTHER" id="PTHR10015:SF322">
    <property type="entry name" value="HEAT STRESS TRANSCRIPTION FACTOR A-7A"/>
    <property type="match status" value="1"/>
</dbReference>
<comment type="subcellular location">
    <subcellularLocation>
        <location evidence="1">Nucleus</location>
    </subcellularLocation>
</comment>
<feature type="compositionally biased region" description="Basic and acidic residues" evidence="11">
    <location>
        <begin position="17"/>
        <end position="28"/>
    </location>
</feature>
<comment type="similarity">
    <text evidence="9">Belongs to the HSF family.</text>
</comment>
<feature type="compositionally biased region" description="Polar residues" evidence="11">
    <location>
        <begin position="1"/>
        <end position="16"/>
    </location>
</feature>
<evidence type="ECO:0000256" key="3">
    <source>
        <dbReference type="ARBA" id="ARBA00022553"/>
    </source>
</evidence>
<dbReference type="STRING" id="49390.A0A068UHR1"/>
<dbReference type="Pfam" id="PF00447">
    <property type="entry name" value="HSF_DNA-bind"/>
    <property type="match status" value="1"/>
</dbReference>
<keyword evidence="6" id="KW-0238">DNA-binding</keyword>
<evidence type="ECO:0000256" key="6">
    <source>
        <dbReference type="ARBA" id="ARBA00023125"/>
    </source>
</evidence>
<dbReference type="Gene3D" id="1.10.10.10">
    <property type="entry name" value="Winged helix-like DNA-binding domain superfamily/Winged helix DNA-binding domain"/>
    <property type="match status" value="1"/>
</dbReference>
<dbReference type="PhylomeDB" id="A0A068UHR1"/>
<evidence type="ECO:0000256" key="11">
    <source>
        <dbReference type="SAM" id="MobiDB-lite"/>
    </source>
</evidence>
<evidence type="ECO:0000256" key="10">
    <source>
        <dbReference type="SAM" id="Coils"/>
    </source>
</evidence>
<dbReference type="GO" id="GO:0034605">
    <property type="term" value="P:cellular response to heat"/>
    <property type="evidence" value="ECO:0007669"/>
    <property type="project" value="TreeGrafter"/>
</dbReference>
<dbReference type="InterPro" id="IPR036390">
    <property type="entry name" value="WH_DNA-bd_sf"/>
</dbReference>
<protein>
    <recommendedName>
        <fullName evidence="12">HSF-type DNA-binding domain-containing protein</fullName>
    </recommendedName>
</protein>
<evidence type="ECO:0000256" key="8">
    <source>
        <dbReference type="ARBA" id="ARBA00023242"/>
    </source>
</evidence>
<evidence type="ECO:0000259" key="12">
    <source>
        <dbReference type="SMART" id="SM00415"/>
    </source>
</evidence>
<feature type="domain" description="HSF-type DNA-binding" evidence="12">
    <location>
        <begin position="74"/>
        <end position="167"/>
    </location>
</feature>
<dbReference type="Proteomes" id="UP000295252">
    <property type="component" value="Chromosome X"/>
</dbReference>
<dbReference type="Gramene" id="CDP07158">
    <property type="protein sequence ID" value="CDP07158"/>
    <property type="gene ID" value="GSCOC_T00024299001"/>
</dbReference>
<dbReference type="GO" id="GO:0000978">
    <property type="term" value="F:RNA polymerase II cis-regulatory region sequence-specific DNA binding"/>
    <property type="evidence" value="ECO:0007669"/>
    <property type="project" value="TreeGrafter"/>
</dbReference>
<dbReference type="AlphaFoldDB" id="A0A068UHR1"/>
<evidence type="ECO:0000256" key="1">
    <source>
        <dbReference type="ARBA" id="ARBA00004123"/>
    </source>
</evidence>
<dbReference type="FunFam" id="1.10.10.10:FF:000037">
    <property type="entry name" value="Heat stress transcription factor B-4"/>
    <property type="match status" value="1"/>
</dbReference>
<name>A0A068UHR1_COFCA</name>
<dbReference type="SMART" id="SM00415">
    <property type="entry name" value="HSF"/>
    <property type="match status" value="1"/>
</dbReference>
<evidence type="ECO:0000313" key="13">
    <source>
        <dbReference type="EMBL" id="CDP07158.1"/>
    </source>
</evidence>
<dbReference type="EMBL" id="HG739109">
    <property type="protein sequence ID" value="CDP07158.1"/>
    <property type="molecule type" value="Genomic_DNA"/>
</dbReference>
<reference evidence="14" key="1">
    <citation type="journal article" date="2014" name="Science">
        <title>The coffee genome provides insight into the convergent evolution of caffeine biosynthesis.</title>
        <authorList>
            <person name="Denoeud F."/>
            <person name="Carretero-Paulet L."/>
            <person name="Dereeper A."/>
            <person name="Droc G."/>
            <person name="Guyot R."/>
            <person name="Pietrella M."/>
            <person name="Zheng C."/>
            <person name="Alberti A."/>
            <person name="Anthony F."/>
            <person name="Aprea G."/>
            <person name="Aury J.M."/>
            <person name="Bento P."/>
            <person name="Bernard M."/>
            <person name="Bocs S."/>
            <person name="Campa C."/>
            <person name="Cenci A."/>
            <person name="Combes M.C."/>
            <person name="Crouzillat D."/>
            <person name="Da Silva C."/>
            <person name="Daddiego L."/>
            <person name="De Bellis F."/>
            <person name="Dussert S."/>
            <person name="Garsmeur O."/>
            <person name="Gayraud T."/>
            <person name="Guignon V."/>
            <person name="Jahn K."/>
            <person name="Jamilloux V."/>
            <person name="Joet T."/>
            <person name="Labadie K."/>
            <person name="Lan T."/>
            <person name="Leclercq J."/>
            <person name="Lepelley M."/>
            <person name="Leroy T."/>
            <person name="Li L.T."/>
            <person name="Librado P."/>
            <person name="Lopez L."/>
            <person name="Munoz A."/>
            <person name="Noel B."/>
            <person name="Pallavicini A."/>
            <person name="Perrotta G."/>
            <person name="Poncet V."/>
            <person name="Pot D."/>
            <person name="Priyono X."/>
            <person name="Rigoreau M."/>
            <person name="Rouard M."/>
            <person name="Rozas J."/>
            <person name="Tranchant-Dubreuil C."/>
            <person name="VanBuren R."/>
            <person name="Zhang Q."/>
            <person name="Andrade A.C."/>
            <person name="Argout X."/>
            <person name="Bertrand B."/>
            <person name="de Kochko A."/>
            <person name="Graziosi G."/>
            <person name="Henry R.J."/>
            <person name="Jayarama X."/>
            <person name="Ming R."/>
            <person name="Nagai C."/>
            <person name="Rounsley S."/>
            <person name="Sankoff D."/>
            <person name="Giuliano G."/>
            <person name="Albert V.A."/>
            <person name="Wincker P."/>
            <person name="Lashermes P."/>
        </authorList>
    </citation>
    <scope>NUCLEOTIDE SEQUENCE [LARGE SCALE GENOMIC DNA]</scope>
    <source>
        <strain evidence="14">cv. DH200-94</strain>
    </source>
</reference>
<feature type="region of interest" description="Disordered" evidence="11">
    <location>
        <begin position="282"/>
        <end position="303"/>
    </location>
</feature>
<sequence>MKATNQETSEVTNSTKYELKNGENEGERVNPTIPMGTDVSESSSNAIVTAAVAVSTTPLAKEGYANGASSRVRAPPPFLLKVYDIVKNPEIYSIISWSSSGTSFIVWDPHRFAAEVLGKYFRHNNFSSFVCQLNTYGFRKINWDRLEFQNAWFQKGKKSWLKKIKRRIQGTQNAHLLKPLEIEGQLSLSREQKKFESLMQEHDALKVETMKLKDMEANLVKEMETLEKQAQCITSKQQNMLKYMIHEVLIRKKEMQSNDAANDQGSGGRQSIESSVELLYEGGTSHGSQKNSPRAQSGTGKTFSNVDLSTAIQEEEDCTVSMGKFSNFYTAVYSSLEKQLMDDISCENVAEEKRANLQQNDVIPLEDLIEGPADWNEFAKGIGNKARS</sequence>
<keyword evidence="5" id="KW-0346">Stress response</keyword>
<dbReference type="InParanoid" id="A0A068UHR1"/>
<keyword evidence="4" id="KW-0805">Transcription regulation</keyword>
<dbReference type="InterPro" id="IPR036388">
    <property type="entry name" value="WH-like_DNA-bd_sf"/>
</dbReference>
<gene>
    <name evidence="13" type="ORF">GSCOC_T00024299001</name>
</gene>
<dbReference type="PANTHER" id="PTHR10015">
    <property type="entry name" value="HEAT SHOCK TRANSCRIPTION FACTOR"/>
    <property type="match status" value="1"/>
</dbReference>
<keyword evidence="3" id="KW-0597">Phosphoprotein</keyword>
<dbReference type="GO" id="GO:0005634">
    <property type="term" value="C:nucleus"/>
    <property type="evidence" value="ECO:0007669"/>
    <property type="project" value="UniProtKB-SubCell"/>
</dbReference>
<keyword evidence="8" id="KW-0539">Nucleus</keyword>
<dbReference type="GO" id="GO:0003700">
    <property type="term" value="F:DNA-binding transcription factor activity"/>
    <property type="evidence" value="ECO:0007669"/>
    <property type="project" value="InterPro"/>
</dbReference>
<keyword evidence="7" id="KW-0804">Transcription</keyword>
<comment type="subunit">
    <text evidence="2">Homotrimer.</text>
</comment>
<evidence type="ECO:0000256" key="9">
    <source>
        <dbReference type="RuleBase" id="RU004020"/>
    </source>
</evidence>
<dbReference type="SUPFAM" id="SSF46785">
    <property type="entry name" value="Winged helix' DNA-binding domain"/>
    <property type="match status" value="1"/>
</dbReference>
<evidence type="ECO:0000256" key="2">
    <source>
        <dbReference type="ARBA" id="ARBA00011233"/>
    </source>
</evidence>